<feature type="repeat" description="PPR" evidence="2">
    <location>
        <begin position="370"/>
        <end position="404"/>
    </location>
</feature>
<reference evidence="4 5" key="1">
    <citation type="journal article" date="2018" name="Cell">
        <title>The Chara Genome: Secondary Complexity and Implications for Plant Terrestrialization.</title>
        <authorList>
            <person name="Nishiyama T."/>
            <person name="Sakayama H."/>
            <person name="Vries J.D."/>
            <person name="Buschmann H."/>
            <person name="Saint-Marcoux D."/>
            <person name="Ullrich K.K."/>
            <person name="Haas F.B."/>
            <person name="Vanderstraeten L."/>
            <person name="Becker D."/>
            <person name="Lang D."/>
            <person name="Vosolsobe S."/>
            <person name="Rombauts S."/>
            <person name="Wilhelmsson P.K.I."/>
            <person name="Janitza P."/>
            <person name="Kern R."/>
            <person name="Heyl A."/>
            <person name="Rumpler F."/>
            <person name="Villalobos L.I.A.C."/>
            <person name="Clay J.M."/>
            <person name="Skokan R."/>
            <person name="Toyoda A."/>
            <person name="Suzuki Y."/>
            <person name="Kagoshima H."/>
            <person name="Schijlen E."/>
            <person name="Tajeshwar N."/>
            <person name="Catarino B."/>
            <person name="Hetherington A.J."/>
            <person name="Saltykova A."/>
            <person name="Bonnot C."/>
            <person name="Breuninger H."/>
            <person name="Symeonidi A."/>
            <person name="Radhakrishnan G.V."/>
            <person name="Van Nieuwerburgh F."/>
            <person name="Deforce D."/>
            <person name="Chang C."/>
            <person name="Karol K.G."/>
            <person name="Hedrich R."/>
            <person name="Ulvskov P."/>
            <person name="Glockner G."/>
            <person name="Delwiche C.F."/>
            <person name="Petrasek J."/>
            <person name="Van de Peer Y."/>
            <person name="Friml J."/>
            <person name="Beilby M."/>
            <person name="Dolan L."/>
            <person name="Kohara Y."/>
            <person name="Sugano S."/>
            <person name="Fujiyama A."/>
            <person name="Delaux P.-M."/>
            <person name="Quint M."/>
            <person name="TheiBen G."/>
            <person name="Hagemann M."/>
            <person name="Harholt J."/>
            <person name="Dunand C."/>
            <person name="Zachgo S."/>
            <person name="Langdale J."/>
            <person name="Maumus F."/>
            <person name="Straeten D.V.D."/>
            <person name="Gould S.B."/>
            <person name="Rensing S.A."/>
        </authorList>
    </citation>
    <scope>NUCLEOTIDE SEQUENCE [LARGE SCALE GENOMIC DNA]</scope>
    <source>
        <strain evidence="4 5">S276</strain>
    </source>
</reference>
<gene>
    <name evidence="4" type="ORF">CBR_g39232</name>
</gene>
<accession>A0A388LR98</accession>
<feature type="repeat" description="PPR" evidence="2">
    <location>
        <begin position="335"/>
        <end position="369"/>
    </location>
</feature>
<feature type="region of interest" description="Disordered" evidence="3">
    <location>
        <begin position="684"/>
        <end position="731"/>
    </location>
</feature>
<organism evidence="4 5">
    <name type="scientific">Chara braunii</name>
    <name type="common">Braun's stonewort</name>
    <dbReference type="NCBI Taxonomy" id="69332"/>
    <lineage>
        <taxon>Eukaryota</taxon>
        <taxon>Viridiplantae</taxon>
        <taxon>Streptophyta</taxon>
        <taxon>Charophyceae</taxon>
        <taxon>Charales</taxon>
        <taxon>Characeae</taxon>
        <taxon>Chara</taxon>
    </lineage>
</organism>
<evidence type="ECO:0000313" key="4">
    <source>
        <dbReference type="EMBL" id="GBG84856.1"/>
    </source>
</evidence>
<feature type="repeat" description="PPR" evidence="2">
    <location>
        <begin position="475"/>
        <end position="509"/>
    </location>
</feature>
<evidence type="ECO:0000313" key="5">
    <source>
        <dbReference type="Proteomes" id="UP000265515"/>
    </source>
</evidence>
<feature type="repeat" description="PPR" evidence="2">
    <location>
        <begin position="230"/>
        <end position="264"/>
    </location>
</feature>
<evidence type="ECO:0008006" key="6">
    <source>
        <dbReference type="Google" id="ProtNLM"/>
    </source>
</evidence>
<dbReference type="Pfam" id="PF01535">
    <property type="entry name" value="PPR"/>
    <property type="match status" value="6"/>
</dbReference>
<evidence type="ECO:0000256" key="3">
    <source>
        <dbReference type="SAM" id="MobiDB-lite"/>
    </source>
</evidence>
<dbReference type="OMA" id="RTCNIYL"/>
<dbReference type="Proteomes" id="UP000265515">
    <property type="component" value="Unassembled WGS sequence"/>
</dbReference>
<feature type="repeat" description="PPR" evidence="2">
    <location>
        <begin position="656"/>
        <end position="690"/>
    </location>
</feature>
<proteinExistence type="predicted"/>
<dbReference type="InterPro" id="IPR011990">
    <property type="entry name" value="TPR-like_helical_dom_sf"/>
</dbReference>
<evidence type="ECO:0000256" key="1">
    <source>
        <dbReference type="ARBA" id="ARBA00022737"/>
    </source>
</evidence>
<feature type="compositionally biased region" description="Acidic residues" evidence="3">
    <location>
        <begin position="702"/>
        <end position="731"/>
    </location>
</feature>
<dbReference type="PANTHER" id="PTHR47942">
    <property type="entry name" value="TETRATRICOPEPTIDE REPEAT (TPR)-LIKE SUPERFAMILY PROTEIN-RELATED"/>
    <property type="match status" value="1"/>
</dbReference>
<dbReference type="InterPro" id="IPR051222">
    <property type="entry name" value="PPR/CCM1_RNA-binding"/>
</dbReference>
<keyword evidence="5" id="KW-1185">Reference proteome</keyword>
<feature type="region of interest" description="Disordered" evidence="3">
    <location>
        <begin position="1"/>
        <end position="20"/>
    </location>
</feature>
<dbReference type="OrthoDB" id="185373at2759"/>
<feature type="compositionally biased region" description="Basic and acidic residues" evidence="3">
    <location>
        <begin position="684"/>
        <end position="701"/>
    </location>
</feature>
<dbReference type="STRING" id="69332.A0A388LR98"/>
<protein>
    <recommendedName>
        <fullName evidence="6">Pentacotripeptide-repeat region of PRORP domain-containing protein</fullName>
    </recommendedName>
</protein>
<dbReference type="NCBIfam" id="TIGR00756">
    <property type="entry name" value="PPR"/>
    <property type="match status" value="8"/>
</dbReference>
<dbReference type="InterPro" id="IPR002885">
    <property type="entry name" value="PPR_rpt"/>
</dbReference>
<dbReference type="EMBL" id="BFEA01000494">
    <property type="protein sequence ID" value="GBG84856.1"/>
    <property type="molecule type" value="Genomic_DNA"/>
</dbReference>
<feature type="region of interest" description="Disordered" evidence="3">
    <location>
        <begin position="39"/>
        <end position="127"/>
    </location>
</feature>
<dbReference type="Pfam" id="PF13812">
    <property type="entry name" value="PPR_3"/>
    <property type="match status" value="1"/>
</dbReference>
<name>A0A388LR98_CHABU</name>
<evidence type="ECO:0000256" key="2">
    <source>
        <dbReference type="PROSITE-ProRule" id="PRU00708"/>
    </source>
</evidence>
<sequence>MGASRCDSWASSLSDSRRVGRLMRTRAGSVEVEETIFTSQELLDANPSKEQTPPPDGGGAVMGEAEGVVLQLETGSESQEEDGIENQTAATAVEDPKTSRPRRRFFRQGKEGGKPGSGSTTAREKVSRQTIGNVLRILKNLQEGEDFEAALGEWKAAMTAKDVCLVIRDGRVPMEAMAKFVRYLTEAGKLTGNVYAHNIYLNRLVDAKRLEEAEKLVEGMIAGENEANPTAVTFTTLIDGLRKAKKFEEARKWYMKMKELNVPNTDVSRFVILRACGAGGWVDIAESLYEEMKASGEKISLRSFNVMVNLYGKAERAEAAERVVDEMIQRGVKPSEFTYNMLISLWRKAGDVERALAIFQRMKDAGVHPSDMTYNTVLSMYVRRGMFTDGEKLMNVLLGQGRVLAYPTYSLGINMFRWARKFDRAVDVWNHMLDNGCKPDMPAYGAILEAYAKMGAAEEAEKLWKELHDEGHKATRSAYRAMLIVYVRGGNAEKAKKLYEEMKEKGLEHDQIACLVMMGMYGQLRALDKAATFYEKLQAVGALRDHTVQHVLLDLVGKTDKRGLTSHVFRQLQAMGRPTEEAVYTLLIDVYGRASRQSDAQELFAALKQRAVDSNGACAPNLLTYASMITMFGRLRDIEGVERMWKDLSSSGLVPDQNAYRALIDAYGKSGMTDEAQKFSVEMEGKGMPRYETNFRGKSQFEDGEEENDEDDNNEAEEEGGNDWENDVQDP</sequence>
<feature type="repeat" description="PPR" evidence="2">
    <location>
        <begin position="300"/>
        <end position="334"/>
    </location>
</feature>
<dbReference type="Gene3D" id="1.25.40.10">
    <property type="entry name" value="Tetratricopeptide repeat domain"/>
    <property type="match status" value="4"/>
</dbReference>
<feature type="repeat" description="PPR" evidence="2">
    <location>
        <begin position="440"/>
        <end position="474"/>
    </location>
</feature>
<dbReference type="SUPFAM" id="SSF81901">
    <property type="entry name" value="HCP-like"/>
    <property type="match status" value="1"/>
</dbReference>
<dbReference type="AlphaFoldDB" id="A0A388LR98"/>
<comment type="caution">
    <text evidence="4">The sequence shown here is derived from an EMBL/GenBank/DDBJ whole genome shotgun (WGS) entry which is preliminary data.</text>
</comment>
<feature type="repeat" description="PPR" evidence="2">
    <location>
        <begin position="621"/>
        <end position="655"/>
    </location>
</feature>
<feature type="repeat" description="PPR" evidence="2">
    <location>
        <begin position="405"/>
        <end position="439"/>
    </location>
</feature>
<keyword evidence="1" id="KW-0677">Repeat</keyword>
<dbReference type="Gramene" id="GBG84856">
    <property type="protein sequence ID" value="GBG84856"/>
    <property type="gene ID" value="CBR_g39232"/>
</dbReference>
<dbReference type="PROSITE" id="PS51375">
    <property type="entry name" value="PPR"/>
    <property type="match status" value="9"/>
</dbReference>